<dbReference type="InterPro" id="IPR004776">
    <property type="entry name" value="Mem_transp_PIN-like"/>
</dbReference>
<feature type="transmembrane region" description="Helical" evidence="8">
    <location>
        <begin position="36"/>
        <end position="55"/>
    </location>
</feature>
<gene>
    <name evidence="9" type="ORF">OSO01_25170</name>
</gene>
<keyword evidence="5 8" id="KW-0812">Transmembrane</keyword>
<keyword evidence="3" id="KW-0813">Transport</keyword>
<evidence type="ECO:0000256" key="2">
    <source>
        <dbReference type="ARBA" id="ARBA00010145"/>
    </source>
</evidence>
<feature type="transmembrane region" description="Helical" evidence="8">
    <location>
        <begin position="67"/>
        <end position="89"/>
    </location>
</feature>
<reference evidence="9 10" key="1">
    <citation type="submission" date="2019-07" db="EMBL/GenBank/DDBJ databases">
        <title>Whole genome shotgun sequence of Oceanobacillus sojae NBRC 105379.</title>
        <authorList>
            <person name="Hosoyama A."/>
            <person name="Uohara A."/>
            <person name="Ohji S."/>
            <person name="Ichikawa N."/>
        </authorList>
    </citation>
    <scope>NUCLEOTIDE SEQUENCE [LARGE SCALE GENOMIC DNA]</scope>
    <source>
        <strain evidence="9 10">NBRC 105379</strain>
    </source>
</reference>
<protein>
    <submittedName>
        <fullName evidence="9">Transporter</fullName>
    </submittedName>
</protein>
<proteinExistence type="inferred from homology"/>
<dbReference type="AlphaFoldDB" id="A0A511ZJZ8"/>
<dbReference type="EMBL" id="BJYM01000010">
    <property type="protein sequence ID" value="GEN87778.1"/>
    <property type="molecule type" value="Genomic_DNA"/>
</dbReference>
<feature type="transmembrane region" description="Helical" evidence="8">
    <location>
        <begin position="231"/>
        <end position="251"/>
    </location>
</feature>
<feature type="transmembrane region" description="Helical" evidence="8">
    <location>
        <begin position="129"/>
        <end position="151"/>
    </location>
</feature>
<dbReference type="STRING" id="582851.GCA_900162665_04089"/>
<dbReference type="GO" id="GO:0005886">
    <property type="term" value="C:plasma membrane"/>
    <property type="evidence" value="ECO:0007669"/>
    <property type="project" value="UniProtKB-SubCell"/>
</dbReference>
<evidence type="ECO:0000256" key="8">
    <source>
        <dbReference type="SAM" id="Phobius"/>
    </source>
</evidence>
<evidence type="ECO:0000313" key="9">
    <source>
        <dbReference type="EMBL" id="GEN87778.1"/>
    </source>
</evidence>
<dbReference type="PANTHER" id="PTHR36838:SF3">
    <property type="entry name" value="TRANSPORTER AUXIN EFFLUX CARRIER EC FAMILY"/>
    <property type="match status" value="1"/>
</dbReference>
<dbReference type="OrthoDB" id="401182at2"/>
<evidence type="ECO:0000256" key="1">
    <source>
        <dbReference type="ARBA" id="ARBA00004651"/>
    </source>
</evidence>
<keyword evidence="6 8" id="KW-1133">Transmembrane helix</keyword>
<dbReference type="Proteomes" id="UP000321558">
    <property type="component" value="Unassembled WGS sequence"/>
</dbReference>
<evidence type="ECO:0000313" key="10">
    <source>
        <dbReference type="Proteomes" id="UP000321558"/>
    </source>
</evidence>
<feature type="transmembrane region" description="Helical" evidence="8">
    <location>
        <begin position="192"/>
        <end position="210"/>
    </location>
</feature>
<dbReference type="PANTHER" id="PTHR36838">
    <property type="entry name" value="AUXIN EFFLUX CARRIER FAMILY PROTEIN"/>
    <property type="match status" value="1"/>
</dbReference>
<evidence type="ECO:0000256" key="3">
    <source>
        <dbReference type="ARBA" id="ARBA00022448"/>
    </source>
</evidence>
<feature type="transmembrane region" description="Helical" evidence="8">
    <location>
        <begin position="101"/>
        <end position="123"/>
    </location>
</feature>
<name>A0A511ZJZ8_9BACI</name>
<comment type="similarity">
    <text evidence="2">Belongs to the auxin efflux carrier (TC 2.A.69) family.</text>
</comment>
<evidence type="ECO:0000256" key="6">
    <source>
        <dbReference type="ARBA" id="ARBA00022989"/>
    </source>
</evidence>
<dbReference type="Pfam" id="PF03547">
    <property type="entry name" value="Mem_trans"/>
    <property type="match status" value="2"/>
</dbReference>
<dbReference type="InterPro" id="IPR038770">
    <property type="entry name" value="Na+/solute_symporter_sf"/>
</dbReference>
<feature type="transmembrane region" description="Helical" evidence="8">
    <location>
        <begin position="6"/>
        <end position="24"/>
    </location>
</feature>
<comment type="caution">
    <text evidence="9">The sequence shown here is derived from an EMBL/GenBank/DDBJ whole genome shotgun (WGS) entry which is preliminary data.</text>
</comment>
<dbReference type="GO" id="GO:0055085">
    <property type="term" value="P:transmembrane transport"/>
    <property type="evidence" value="ECO:0007669"/>
    <property type="project" value="InterPro"/>
</dbReference>
<accession>A0A511ZJZ8</accession>
<feature type="transmembrane region" description="Helical" evidence="8">
    <location>
        <begin position="257"/>
        <end position="275"/>
    </location>
</feature>
<organism evidence="9 10">
    <name type="scientific">Oceanobacillus sojae</name>
    <dbReference type="NCBI Taxonomy" id="582851"/>
    <lineage>
        <taxon>Bacteria</taxon>
        <taxon>Bacillati</taxon>
        <taxon>Bacillota</taxon>
        <taxon>Bacilli</taxon>
        <taxon>Bacillales</taxon>
        <taxon>Bacillaceae</taxon>
        <taxon>Oceanobacillus</taxon>
    </lineage>
</organism>
<evidence type="ECO:0000256" key="7">
    <source>
        <dbReference type="ARBA" id="ARBA00023136"/>
    </source>
</evidence>
<keyword evidence="10" id="KW-1185">Reference proteome</keyword>
<feature type="transmembrane region" description="Helical" evidence="8">
    <location>
        <begin position="287"/>
        <end position="311"/>
    </location>
</feature>
<evidence type="ECO:0000256" key="5">
    <source>
        <dbReference type="ARBA" id="ARBA00022692"/>
    </source>
</evidence>
<keyword evidence="7 8" id="KW-0472">Membrane</keyword>
<evidence type="ECO:0000256" key="4">
    <source>
        <dbReference type="ARBA" id="ARBA00022475"/>
    </source>
</evidence>
<dbReference type="RefSeq" id="WP_147210737.1">
    <property type="nucleotide sequence ID" value="NZ_BJYM01000010.1"/>
</dbReference>
<keyword evidence="4" id="KW-1003">Cell membrane</keyword>
<comment type="subcellular location">
    <subcellularLocation>
        <location evidence="1">Cell membrane</location>
        <topology evidence="1">Multi-pass membrane protein</topology>
    </subcellularLocation>
</comment>
<sequence>MDVITVALTVIMMGFILFTGALVALKNTITYEAKQLFMSVIINVAVPFIILNGVFNTELTDDVLHQVVLMFIFSVSFNISAVGICFLFGKIIGFSITKSKQLALLAAIGNSGFIGIPLCAAIFGPIGGLLAAIFDAGLDVVVFSLGIYLLQSEDRFEWRHLKALINMPLIAISFGLIFAFSGWDATVLMKDLASMLSALAAPMAMLYVGFSLPDLFRSKQPLFFRELWMPLVWKLLILPVIVMIILSFMPIETMLKHILVILTCMPTFMLSAVLFSRYTDKEQDAVVTSVFSTLLALGTIPFIAWLSTFWIG</sequence>
<feature type="transmembrane region" description="Helical" evidence="8">
    <location>
        <begin position="163"/>
        <end position="180"/>
    </location>
</feature>
<dbReference type="Gene3D" id="1.20.1530.20">
    <property type="match status" value="1"/>
</dbReference>